<protein>
    <submittedName>
        <fullName evidence="14">Alkaline metalloproteinase</fullName>
    </submittedName>
</protein>
<name>A0ABS9GRG4_9PSED</name>
<dbReference type="PIRSF" id="PIRSF001205">
    <property type="entry name" value="Peptidase_M10B"/>
    <property type="match status" value="1"/>
</dbReference>
<keyword evidence="10" id="KW-0862">Zinc</keyword>
<dbReference type="InterPro" id="IPR034033">
    <property type="entry name" value="Serralysin-like"/>
</dbReference>
<keyword evidence="12 14" id="KW-0482">Metalloprotease</keyword>
<organism evidence="14 15">
    <name type="scientific">Pseudomonas salomonii</name>
    <dbReference type="NCBI Taxonomy" id="191391"/>
    <lineage>
        <taxon>Bacteria</taxon>
        <taxon>Pseudomonadati</taxon>
        <taxon>Pseudomonadota</taxon>
        <taxon>Gammaproteobacteria</taxon>
        <taxon>Pseudomonadales</taxon>
        <taxon>Pseudomonadaceae</taxon>
        <taxon>Pseudomonas</taxon>
    </lineage>
</organism>
<dbReference type="EMBL" id="WKAT01000050">
    <property type="protein sequence ID" value="MCF5547102.1"/>
    <property type="molecule type" value="Genomic_DNA"/>
</dbReference>
<comment type="caution">
    <text evidence="14">The sequence shown here is derived from an EMBL/GenBank/DDBJ whole genome shotgun (WGS) entry which is preliminary data.</text>
</comment>
<dbReference type="InterPro" id="IPR011049">
    <property type="entry name" value="Serralysin-like_metalloprot_C"/>
</dbReference>
<dbReference type="Proteomes" id="UP000814158">
    <property type="component" value="Unassembled WGS sequence"/>
</dbReference>
<dbReference type="Pfam" id="PF08548">
    <property type="entry name" value="Peptidase_M10_C"/>
    <property type="match status" value="1"/>
</dbReference>
<evidence type="ECO:0000256" key="12">
    <source>
        <dbReference type="ARBA" id="ARBA00023049"/>
    </source>
</evidence>
<dbReference type="InterPro" id="IPR024079">
    <property type="entry name" value="MetalloPept_cat_dom_sf"/>
</dbReference>
<dbReference type="InterPro" id="IPR013858">
    <property type="entry name" value="Peptidase_M10B_C"/>
</dbReference>
<evidence type="ECO:0000256" key="8">
    <source>
        <dbReference type="ARBA" id="ARBA00022737"/>
    </source>
</evidence>
<evidence type="ECO:0000313" key="14">
    <source>
        <dbReference type="EMBL" id="MCF5547102.1"/>
    </source>
</evidence>
<keyword evidence="9" id="KW-0378">Hydrolase</keyword>
<proteinExistence type="inferred from homology"/>
<evidence type="ECO:0000256" key="7">
    <source>
        <dbReference type="ARBA" id="ARBA00022723"/>
    </source>
</evidence>
<evidence type="ECO:0000256" key="11">
    <source>
        <dbReference type="ARBA" id="ARBA00022837"/>
    </source>
</evidence>
<evidence type="ECO:0000256" key="2">
    <source>
        <dbReference type="ARBA" id="ARBA00001947"/>
    </source>
</evidence>
<comment type="cofactor">
    <cofactor evidence="2">
        <name>Zn(2+)</name>
        <dbReference type="ChEBI" id="CHEBI:29105"/>
    </cofactor>
</comment>
<dbReference type="Gene3D" id="3.40.390.10">
    <property type="entry name" value="Collagenase (Catalytic Domain)"/>
    <property type="match status" value="1"/>
</dbReference>
<keyword evidence="7" id="KW-0479">Metal-binding</keyword>
<dbReference type="SUPFAM" id="SSF55486">
    <property type="entry name" value="Metalloproteases ('zincins'), catalytic domain"/>
    <property type="match status" value="1"/>
</dbReference>
<keyword evidence="6" id="KW-0645">Protease</keyword>
<dbReference type="PRINTS" id="PR00313">
    <property type="entry name" value="CABNDNGRPT"/>
</dbReference>
<dbReference type="Pfam" id="PF00353">
    <property type="entry name" value="HemolysinCabind"/>
    <property type="match status" value="1"/>
</dbReference>
<evidence type="ECO:0000313" key="15">
    <source>
        <dbReference type="Proteomes" id="UP000814158"/>
    </source>
</evidence>
<dbReference type="InterPro" id="IPR016294">
    <property type="entry name" value="Pept_M10B"/>
</dbReference>
<evidence type="ECO:0000256" key="4">
    <source>
        <dbReference type="ARBA" id="ARBA00009490"/>
    </source>
</evidence>
<dbReference type="CDD" id="cd04277">
    <property type="entry name" value="ZnMc_serralysin_like"/>
    <property type="match status" value="1"/>
</dbReference>
<sequence>MGYLIVSSISRTRSNAHVFFESINQTQADQQHSPGTHAVEPAAGVLRANDPYAGAGSGKRSLSTDGIADQIDRKKRKLNDTNGDKSLRVAYYFSDVRAGESGFNEAQKQQARRSLQAWSDVANITFEERASQADARLSLVNSTVPAVADAMFSSSWGLVRVNPNYSNSRTPKVNGFGRHTLTHEIGHALGAAHTGNYNGDGKSGPFTYKEHATYAQDSRAYSVMSYFEPSHTHQDFKGKYASSPLMADIAWAQKVYGANHKIRNTDTTYGFNSNTLRDDLSLSSSRDDAVFCVWDGGGNDTLDFSGYGQNQVINLRAESFSDVGPMKGNVSIAKGVTVENAIGGSGSDVLIGNPADNRLTGGGGPDQMAGGAGRDTFAYADASDSTLYASDRLIDFVSGEDKIDVSSLLRKHQINALTFVNKLTGKAGEAGVGYDPQKNESWLVMDLTGDGQIDFYLESLGQIRISDIAGNVPVNYRYV</sequence>
<evidence type="ECO:0000256" key="6">
    <source>
        <dbReference type="ARBA" id="ARBA00022670"/>
    </source>
</evidence>
<feature type="domain" description="Peptidase metallopeptidase" evidence="13">
    <location>
        <begin position="76"/>
        <end position="242"/>
    </location>
</feature>
<gene>
    <name evidence="14" type="ORF">GIV68_20365</name>
</gene>
<dbReference type="Gene3D" id="2.150.10.10">
    <property type="entry name" value="Serralysin-like metalloprotease, C-terminal"/>
    <property type="match status" value="1"/>
</dbReference>
<comment type="subcellular location">
    <subcellularLocation>
        <location evidence="3">Secreted</location>
    </subcellularLocation>
</comment>
<reference evidence="14 15" key="1">
    <citation type="submission" date="2019-11" db="EMBL/GenBank/DDBJ databases">
        <title>Epiphytic Pseudomonas syringae from cherry orchards.</title>
        <authorList>
            <person name="Hulin M.T."/>
        </authorList>
    </citation>
    <scope>NUCLEOTIDE SEQUENCE [LARGE SCALE GENOMIC DNA]</scope>
    <source>
        <strain evidence="14 15">PA-3-2A</strain>
    </source>
</reference>
<dbReference type="InterPro" id="IPR001343">
    <property type="entry name" value="Hemolysn_Ca-bd"/>
</dbReference>
<dbReference type="SMART" id="SM00235">
    <property type="entry name" value="ZnMc"/>
    <property type="match status" value="1"/>
</dbReference>
<evidence type="ECO:0000256" key="1">
    <source>
        <dbReference type="ARBA" id="ARBA00001913"/>
    </source>
</evidence>
<dbReference type="InterPro" id="IPR006026">
    <property type="entry name" value="Peptidase_Metallo"/>
</dbReference>
<evidence type="ECO:0000256" key="3">
    <source>
        <dbReference type="ARBA" id="ARBA00004613"/>
    </source>
</evidence>
<evidence type="ECO:0000256" key="9">
    <source>
        <dbReference type="ARBA" id="ARBA00022801"/>
    </source>
</evidence>
<dbReference type="SUPFAM" id="SSF51120">
    <property type="entry name" value="beta-Roll"/>
    <property type="match status" value="1"/>
</dbReference>
<keyword evidence="8" id="KW-0677">Repeat</keyword>
<keyword evidence="11" id="KW-0106">Calcium</keyword>
<evidence type="ECO:0000256" key="5">
    <source>
        <dbReference type="ARBA" id="ARBA00022525"/>
    </source>
</evidence>
<comment type="similarity">
    <text evidence="4">Belongs to the peptidase M10B family.</text>
</comment>
<keyword evidence="15" id="KW-1185">Reference proteome</keyword>
<accession>A0ABS9GRG4</accession>
<keyword evidence="5" id="KW-0964">Secreted</keyword>
<evidence type="ECO:0000259" key="13">
    <source>
        <dbReference type="SMART" id="SM00235"/>
    </source>
</evidence>
<evidence type="ECO:0000256" key="10">
    <source>
        <dbReference type="ARBA" id="ARBA00022833"/>
    </source>
</evidence>
<comment type="cofactor">
    <cofactor evidence="1">
        <name>Ca(2+)</name>
        <dbReference type="ChEBI" id="CHEBI:29108"/>
    </cofactor>
</comment>
<dbReference type="GO" id="GO:0008237">
    <property type="term" value="F:metallopeptidase activity"/>
    <property type="evidence" value="ECO:0007669"/>
    <property type="project" value="UniProtKB-KW"/>
</dbReference>